<evidence type="ECO:0000313" key="3">
    <source>
        <dbReference type="EMBL" id="MRG87017.1"/>
    </source>
</evidence>
<dbReference type="CDD" id="cd02696">
    <property type="entry name" value="MurNAc-LAA"/>
    <property type="match status" value="1"/>
</dbReference>
<sequence length="269" mass="30955">MAGIAENIICIDPGHGGKDPGGGSNSHFKEKDMVLKISKEQRKHFKRNGITVVMTRNDDEYLDSYQRTTRVKRSGAKHCISNHINAGGGEGAEVIHSIYSNGKIAEGILKALVNAGAKYRRYFSKKGSNELDYYFMHRMTGPVKTNIIEYGFADNKSDTRKILNDWKKYAEVVAKYYIEHVFKKEYKPKSEVKSMSKNTSKYVLTGGLNYDMITEVTRYVLKREWWARINFDGEGNNPELETGGLGPKELKEFEEWLKERGWWYKVKER</sequence>
<feature type="domain" description="MurNAc-LAA" evidence="2">
    <location>
        <begin position="9"/>
        <end position="170"/>
    </location>
</feature>
<dbReference type="Pfam" id="PF01520">
    <property type="entry name" value="Amidase_3"/>
    <property type="match status" value="1"/>
</dbReference>
<dbReference type="PANTHER" id="PTHR30404">
    <property type="entry name" value="N-ACETYLMURAMOYL-L-ALANINE AMIDASE"/>
    <property type="match status" value="1"/>
</dbReference>
<keyword evidence="1" id="KW-0378">Hydrolase</keyword>
<dbReference type="GO" id="GO:0030288">
    <property type="term" value="C:outer membrane-bounded periplasmic space"/>
    <property type="evidence" value="ECO:0007669"/>
    <property type="project" value="TreeGrafter"/>
</dbReference>
<dbReference type="PANTHER" id="PTHR30404:SF0">
    <property type="entry name" value="N-ACETYLMURAMOYL-L-ALANINE AMIDASE AMIC"/>
    <property type="match status" value="1"/>
</dbReference>
<organism evidence="3 4">
    <name type="scientific">Salinibacillus xinjiangensis</name>
    <dbReference type="NCBI Taxonomy" id="1229268"/>
    <lineage>
        <taxon>Bacteria</taxon>
        <taxon>Bacillati</taxon>
        <taxon>Bacillota</taxon>
        <taxon>Bacilli</taxon>
        <taxon>Bacillales</taxon>
        <taxon>Bacillaceae</taxon>
        <taxon>Salinibacillus</taxon>
    </lineage>
</organism>
<evidence type="ECO:0000259" key="2">
    <source>
        <dbReference type="Pfam" id="PF01520"/>
    </source>
</evidence>
<dbReference type="Proteomes" id="UP000480185">
    <property type="component" value="Unassembled WGS sequence"/>
</dbReference>
<accession>A0A6G1X7U8</accession>
<proteinExistence type="predicted"/>
<name>A0A6G1X7U8_9BACI</name>
<evidence type="ECO:0000313" key="4">
    <source>
        <dbReference type="Proteomes" id="UP000480185"/>
    </source>
</evidence>
<dbReference type="GO" id="GO:0009253">
    <property type="term" value="P:peptidoglycan catabolic process"/>
    <property type="evidence" value="ECO:0007669"/>
    <property type="project" value="InterPro"/>
</dbReference>
<evidence type="ECO:0000256" key="1">
    <source>
        <dbReference type="ARBA" id="ARBA00022801"/>
    </source>
</evidence>
<gene>
    <name evidence="3" type="ORF">GH754_11930</name>
</gene>
<dbReference type="Gene3D" id="3.40.630.40">
    <property type="entry name" value="Zn-dependent exopeptidases"/>
    <property type="match status" value="1"/>
</dbReference>
<dbReference type="RefSeq" id="WP_153728909.1">
    <property type="nucleotide sequence ID" value="NZ_WJNH01000007.1"/>
</dbReference>
<dbReference type="InterPro" id="IPR002508">
    <property type="entry name" value="MurNAc-LAA_cat"/>
</dbReference>
<dbReference type="OrthoDB" id="9763643at2"/>
<comment type="caution">
    <text evidence="3">The sequence shown here is derived from an EMBL/GenBank/DDBJ whole genome shotgun (WGS) entry which is preliminary data.</text>
</comment>
<reference evidence="3 4" key="1">
    <citation type="submission" date="2019-11" db="EMBL/GenBank/DDBJ databases">
        <authorList>
            <person name="Li J."/>
        </authorList>
    </citation>
    <scope>NUCLEOTIDE SEQUENCE [LARGE SCALE GENOMIC DNA]</scope>
    <source>
        <strain evidence="3 4">J4</strain>
    </source>
</reference>
<dbReference type="InterPro" id="IPR050695">
    <property type="entry name" value="N-acetylmuramoyl_amidase_3"/>
</dbReference>
<dbReference type="GO" id="GO:0008745">
    <property type="term" value="F:N-acetylmuramoyl-L-alanine amidase activity"/>
    <property type="evidence" value="ECO:0007669"/>
    <property type="project" value="InterPro"/>
</dbReference>
<dbReference type="EMBL" id="WJNH01000007">
    <property type="protein sequence ID" value="MRG87017.1"/>
    <property type="molecule type" value="Genomic_DNA"/>
</dbReference>
<protein>
    <submittedName>
        <fullName evidence="3">N-acetylmuramoyl-L-alanine amidase</fullName>
    </submittedName>
</protein>
<dbReference type="SUPFAM" id="SSF53187">
    <property type="entry name" value="Zn-dependent exopeptidases"/>
    <property type="match status" value="1"/>
</dbReference>
<dbReference type="AlphaFoldDB" id="A0A6G1X7U8"/>
<keyword evidence="4" id="KW-1185">Reference proteome</keyword>